<dbReference type="Proteomes" id="UP000824106">
    <property type="component" value="Unassembled WGS sequence"/>
</dbReference>
<feature type="binding site" evidence="7">
    <location>
        <position position="57"/>
    </location>
    <ligand>
        <name>Zn(2+)</name>
        <dbReference type="ChEBI" id="CHEBI:29105"/>
        <label>2</label>
    </ligand>
</feature>
<keyword evidence="6 7" id="KW-0862">Zinc</keyword>
<evidence type="ECO:0000259" key="8">
    <source>
        <dbReference type="SMART" id="SM00849"/>
    </source>
</evidence>
<dbReference type="Pfam" id="PF00753">
    <property type="entry name" value="Lactamase_B"/>
    <property type="match status" value="1"/>
</dbReference>
<evidence type="ECO:0000256" key="3">
    <source>
        <dbReference type="ARBA" id="ARBA00006759"/>
    </source>
</evidence>
<dbReference type="GO" id="GO:0004416">
    <property type="term" value="F:hydroxyacylglutathione hydrolase activity"/>
    <property type="evidence" value="ECO:0007669"/>
    <property type="project" value="UniProtKB-UniRule"/>
</dbReference>
<accession>A0A9D2G1G3</accession>
<dbReference type="AlphaFoldDB" id="A0A9D2G1G3"/>
<dbReference type="Gene3D" id="3.60.15.10">
    <property type="entry name" value="Ribonuclease Z/Hydroxyacylglutathione hydrolase-like"/>
    <property type="match status" value="1"/>
</dbReference>
<dbReference type="EMBL" id="DXAZ01000086">
    <property type="protein sequence ID" value="HIZ71264.1"/>
    <property type="molecule type" value="Genomic_DNA"/>
</dbReference>
<feature type="binding site" evidence="7">
    <location>
        <position position="125"/>
    </location>
    <ligand>
        <name>Zn(2+)</name>
        <dbReference type="ChEBI" id="CHEBI:29105"/>
        <label>1</label>
    </ligand>
</feature>
<keyword evidence="4 7" id="KW-0479">Metal-binding</keyword>
<feature type="domain" description="Metallo-beta-lactamase" evidence="8">
    <location>
        <begin position="11"/>
        <end position="163"/>
    </location>
</feature>
<evidence type="ECO:0000256" key="7">
    <source>
        <dbReference type="HAMAP-Rule" id="MF_01374"/>
    </source>
</evidence>
<feature type="binding site" evidence="7">
    <location>
        <position position="125"/>
    </location>
    <ligand>
        <name>Zn(2+)</name>
        <dbReference type="ChEBI" id="CHEBI:29105"/>
        <label>2</label>
    </ligand>
</feature>
<comment type="similarity">
    <text evidence="3 7">Belongs to the metallo-beta-lactamase superfamily. Glyoxalase II family.</text>
</comment>
<comment type="caution">
    <text evidence="9">The sequence shown here is derived from an EMBL/GenBank/DDBJ whole genome shotgun (WGS) entry which is preliminary data.</text>
</comment>
<feature type="binding site" evidence="7">
    <location>
        <position position="56"/>
    </location>
    <ligand>
        <name>Zn(2+)</name>
        <dbReference type="ChEBI" id="CHEBI:29105"/>
        <label>2</label>
    </ligand>
</feature>
<dbReference type="InterPro" id="IPR050110">
    <property type="entry name" value="Glyoxalase_II_hydrolase"/>
</dbReference>
<dbReference type="CDD" id="cd07723">
    <property type="entry name" value="hydroxyacylglutathione_hydrolase_MBL-fold"/>
    <property type="match status" value="1"/>
</dbReference>
<dbReference type="Pfam" id="PF16123">
    <property type="entry name" value="HAGH_C"/>
    <property type="match status" value="1"/>
</dbReference>
<sequence>MRIFPIKAFFDNYIWVILEQEKVIVVDPGESSGVLTYLEEHSIKEVTILLTHKHDDHVGGVEAIVTQYPKTIVYGPEETQEFNDQTIYSGDVFELNGNNFEVFDTPGHTEGHISYLMDEHLFCGDALFSAGCGRVFTGDYQAQYNTLQKFAKLPKTVKVYAAHEYTLTNLEFAQSVEPENQVIGEALEEVRKKRKKNQSTLPSTIGREHEINLFLRADTVEEFTRLRKLRDNF</sequence>
<proteinExistence type="inferred from homology"/>
<reference evidence="9" key="1">
    <citation type="journal article" date="2021" name="PeerJ">
        <title>Extensive microbial diversity within the chicken gut microbiome revealed by metagenomics and culture.</title>
        <authorList>
            <person name="Gilroy R."/>
            <person name="Ravi A."/>
            <person name="Getino M."/>
            <person name="Pursley I."/>
            <person name="Horton D.L."/>
            <person name="Alikhan N.F."/>
            <person name="Baker D."/>
            <person name="Gharbi K."/>
            <person name="Hall N."/>
            <person name="Watson M."/>
            <person name="Adriaenssens E.M."/>
            <person name="Foster-Nyarko E."/>
            <person name="Jarju S."/>
            <person name="Secka A."/>
            <person name="Antonio M."/>
            <person name="Oren A."/>
            <person name="Chaudhuri R.R."/>
            <person name="La Ragione R."/>
            <person name="Hildebrand F."/>
            <person name="Pallen M.J."/>
        </authorList>
    </citation>
    <scope>NUCLEOTIDE SEQUENCE</scope>
    <source>
        <strain evidence="9">CHK169-4300</strain>
    </source>
</reference>
<dbReference type="NCBIfam" id="TIGR03413">
    <property type="entry name" value="GSH_gloB"/>
    <property type="match status" value="1"/>
</dbReference>
<comment type="catalytic activity">
    <reaction evidence="1 7">
        <text>an S-(2-hydroxyacyl)glutathione + H2O = a 2-hydroxy carboxylate + glutathione + H(+)</text>
        <dbReference type="Rhea" id="RHEA:21864"/>
        <dbReference type="ChEBI" id="CHEBI:15377"/>
        <dbReference type="ChEBI" id="CHEBI:15378"/>
        <dbReference type="ChEBI" id="CHEBI:57925"/>
        <dbReference type="ChEBI" id="CHEBI:58896"/>
        <dbReference type="ChEBI" id="CHEBI:71261"/>
        <dbReference type="EC" id="3.1.2.6"/>
    </reaction>
</comment>
<dbReference type="HAMAP" id="MF_01374">
    <property type="entry name" value="Glyoxalase_2"/>
    <property type="match status" value="1"/>
</dbReference>
<dbReference type="PANTHER" id="PTHR43705:SF1">
    <property type="entry name" value="HYDROXYACYLGLUTATHIONE HYDROLASE GLOB"/>
    <property type="match status" value="1"/>
</dbReference>
<gene>
    <name evidence="7 9" type="primary">gloB</name>
    <name evidence="9" type="ORF">H9808_05800</name>
</gene>
<dbReference type="SMART" id="SM00849">
    <property type="entry name" value="Lactamase_B"/>
    <property type="match status" value="1"/>
</dbReference>
<dbReference type="InterPro" id="IPR036866">
    <property type="entry name" value="RibonucZ/Hydroxyglut_hydro"/>
</dbReference>
<feature type="binding site" evidence="7">
    <location>
        <position position="52"/>
    </location>
    <ligand>
        <name>Zn(2+)</name>
        <dbReference type="ChEBI" id="CHEBI:29105"/>
        <label>1</label>
    </ligand>
</feature>
<feature type="binding site" evidence="7">
    <location>
        <position position="108"/>
    </location>
    <ligand>
        <name>Zn(2+)</name>
        <dbReference type="ChEBI" id="CHEBI:29105"/>
        <label>1</label>
    </ligand>
</feature>
<comment type="function">
    <text evidence="7">Thiolesterase that catalyzes the hydrolysis of S-D-lactoyl-glutathione to form glutathione and D-lactic acid.</text>
</comment>
<comment type="cofactor">
    <cofactor evidence="7">
        <name>Zn(2+)</name>
        <dbReference type="ChEBI" id="CHEBI:29105"/>
    </cofactor>
    <text evidence="7">Binds 2 Zn(2+) ions per subunit.</text>
</comment>
<evidence type="ECO:0000256" key="4">
    <source>
        <dbReference type="ARBA" id="ARBA00022723"/>
    </source>
</evidence>
<dbReference type="SUPFAM" id="SSF56281">
    <property type="entry name" value="Metallo-hydrolase/oxidoreductase"/>
    <property type="match status" value="1"/>
</dbReference>
<reference evidence="9" key="2">
    <citation type="submission" date="2021-04" db="EMBL/GenBank/DDBJ databases">
        <authorList>
            <person name="Gilroy R."/>
        </authorList>
    </citation>
    <scope>NUCLEOTIDE SEQUENCE</scope>
    <source>
        <strain evidence="9">CHK169-4300</strain>
    </source>
</reference>
<dbReference type="InterPro" id="IPR032282">
    <property type="entry name" value="HAGH_C"/>
</dbReference>
<comment type="pathway">
    <text evidence="2 7">Secondary metabolite metabolism; methylglyoxal degradation; (R)-lactate from methylglyoxal: step 2/2.</text>
</comment>
<evidence type="ECO:0000256" key="2">
    <source>
        <dbReference type="ARBA" id="ARBA00004963"/>
    </source>
</evidence>
<dbReference type="EC" id="3.1.2.6" evidence="7"/>
<keyword evidence="5 7" id="KW-0378">Hydrolase</keyword>
<dbReference type="GO" id="GO:0019243">
    <property type="term" value="P:methylglyoxal catabolic process to D-lactate via S-lactoyl-glutathione"/>
    <property type="evidence" value="ECO:0007669"/>
    <property type="project" value="UniProtKB-UniRule"/>
</dbReference>
<dbReference type="InterPro" id="IPR017782">
    <property type="entry name" value="Hydroxyacylglutathione_Hdrlase"/>
</dbReference>
<evidence type="ECO:0000313" key="10">
    <source>
        <dbReference type="Proteomes" id="UP000824106"/>
    </source>
</evidence>
<name>A0A9D2G1G3_9LACT</name>
<evidence type="ECO:0000256" key="5">
    <source>
        <dbReference type="ARBA" id="ARBA00022801"/>
    </source>
</evidence>
<dbReference type="PANTHER" id="PTHR43705">
    <property type="entry name" value="HYDROXYACYLGLUTATHIONE HYDROLASE"/>
    <property type="match status" value="1"/>
</dbReference>
<dbReference type="GO" id="GO:0046872">
    <property type="term" value="F:metal ion binding"/>
    <property type="evidence" value="ECO:0007669"/>
    <property type="project" value="UniProtKB-KW"/>
</dbReference>
<dbReference type="InterPro" id="IPR035680">
    <property type="entry name" value="Clx_II_MBL"/>
</dbReference>
<protein>
    <recommendedName>
        <fullName evidence="7">Hydroxyacylglutathione hydrolase</fullName>
        <ecNumber evidence="7">3.1.2.6</ecNumber>
    </recommendedName>
    <alternativeName>
        <fullName evidence="7">Glyoxalase II</fullName>
        <shortName evidence="7">Glx II</shortName>
    </alternativeName>
</protein>
<feature type="binding site" evidence="7">
    <location>
        <position position="54"/>
    </location>
    <ligand>
        <name>Zn(2+)</name>
        <dbReference type="ChEBI" id="CHEBI:29105"/>
        <label>1</label>
    </ligand>
</feature>
<feature type="binding site" evidence="7">
    <location>
        <position position="163"/>
    </location>
    <ligand>
        <name>Zn(2+)</name>
        <dbReference type="ChEBI" id="CHEBI:29105"/>
        <label>2</label>
    </ligand>
</feature>
<evidence type="ECO:0000256" key="6">
    <source>
        <dbReference type="ARBA" id="ARBA00022833"/>
    </source>
</evidence>
<dbReference type="InterPro" id="IPR001279">
    <property type="entry name" value="Metallo-B-lactamas"/>
</dbReference>
<evidence type="ECO:0000313" key="9">
    <source>
        <dbReference type="EMBL" id="HIZ71264.1"/>
    </source>
</evidence>
<comment type="subunit">
    <text evidence="7">Monomer.</text>
</comment>
<evidence type="ECO:0000256" key="1">
    <source>
        <dbReference type="ARBA" id="ARBA00001623"/>
    </source>
</evidence>
<organism evidence="9 10">
    <name type="scientific">Candidatus Atopostipes pullistercoris</name>
    <dbReference type="NCBI Taxonomy" id="2838467"/>
    <lineage>
        <taxon>Bacteria</taxon>
        <taxon>Bacillati</taxon>
        <taxon>Bacillota</taxon>
        <taxon>Bacilli</taxon>
        <taxon>Lactobacillales</taxon>
        <taxon>Carnobacteriaceae</taxon>
        <taxon>Atopostipes</taxon>
    </lineage>
</organism>